<dbReference type="InterPro" id="IPR029063">
    <property type="entry name" value="SAM-dependent_MTases_sf"/>
</dbReference>
<dbReference type="Proteomes" id="UP000010471">
    <property type="component" value="Chromosome"/>
</dbReference>
<name>K9WNK8_9CYAN</name>
<gene>
    <name evidence="1" type="ORF">Mic7113_5739</name>
</gene>
<dbReference type="Gene3D" id="3.40.50.150">
    <property type="entry name" value="Vaccinia Virus protein VP39"/>
    <property type="match status" value="1"/>
</dbReference>
<evidence type="ECO:0000313" key="2">
    <source>
        <dbReference type="Proteomes" id="UP000010471"/>
    </source>
</evidence>
<dbReference type="AlphaFoldDB" id="K9WNK8"/>
<sequence length="202" mass="22877">MNKPERHIQAFIGHFLDLYKIASFNFINPHSYTKFRQIKSIKEKTRSTVFIETGTYRGVTTKRCSSLFEKIYTVELDENLALEAAAYLADEKHVKVIQGDALEALPKILEDDSVNNVLIFLDGHFSGGETACSNLPEPAIEELKIISKYSKKVKGIVIDDFRLFGTEHGFPTKSELIKAAESYFDGYEIIVHLDQLIIAKSK</sequence>
<dbReference type="OrthoDB" id="5329963at2"/>
<dbReference type="STRING" id="1173027.Mic7113_5739"/>
<evidence type="ECO:0000313" key="1">
    <source>
        <dbReference type="EMBL" id="AFZ21364.1"/>
    </source>
</evidence>
<organism evidence="1 2">
    <name type="scientific">Allocoleopsis franciscana PCC 7113</name>
    <dbReference type="NCBI Taxonomy" id="1173027"/>
    <lineage>
        <taxon>Bacteria</taxon>
        <taxon>Bacillati</taxon>
        <taxon>Cyanobacteriota</taxon>
        <taxon>Cyanophyceae</taxon>
        <taxon>Coleofasciculales</taxon>
        <taxon>Coleofasciculaceae</taxon>
        <taxon>Allocoleopsis</taxon>
        <taxon>Allocoleopsis franciscana</taxon>
    </lineage>
</organism>
<dbReference type="HOGENOM" id="CLU_107593_0_0_3"/>
<accession>K9WNK8</accession>
<dbReference type="RefSeq" id="WP_015185493.1">
    <property type="nucleotide sequence ID" value="NC_019738.1"/>
</dbReference>
<protein>
    <recommendedName>
        <fullName evidence="3">Class I SAM-dependent methyltransferase</fullName>
    </recommendedName>
</protein>
<proteinExistence type="predicted"/>
<dbReference type="KEGG" id="mic:Mic7113_5739"/>
<reference evidence="1 2" key="1">
    <citation type="submission" date="2012-06" db="EMBL/GenBank/DDBJ databases">
        <title>Finished chromosome of genome of Microcoleus sp. PCC 7113.</title>
        <authorList>
            <consortium name="US DOE Joint Genome Institute"/>
            <person name="Gugger M."/>
            <person name="Coursin T."/>
            <person name="Rippka R."/>
            <person name="Tandeau De Marsac N."/>
            <person name="Huntemann M."/>
            <person name="Wei C.-L."/>
            <person name="Han J."/>
            <person name="Detter J.C."/>
            <person name="Han C."/>
            <person name="Tapia R."/>
            <person name="Chen A."/>
            <person name="Kyrpides N."/>
            <person name="Mavromatis K."/>
            <person name="Markowitz V."/>
            <person name="Szeto E."/>
            <person name="Ivanova N."/>
            <person name="Pagani I."/>
            <person name="Pati A."/>
            <person name="Goodwin L."/>
            <person name="Nordberg H.P."/>
            <person name="Cantor M.N."/>
            <person name="Hua S.X."/>
            <person name="Woyke T."/>
            <person name="Kerfeld C.A."/>
        </authorList>
    </citation>
    <scope>NUCLEOTIDE SEQUENCE [LARGE SCALE GENOMIC DNA]</scope>
    <source>
        <strain evidence="1 2">PCC 7113</strain>
    </source>
</reference>
<evidence type="ECO:0008006" key="3">
    <source>
        <dbReference type="Google" id="ProtNLM"/>
    </source>
</evidence>
<keyword evidence="2" id="KW-1185">Reference proteome</keyword>
<dbReference type="EMBL" id="CP003630">
    <property type="protein sequence ID" value="AFZ21364.1"/>
    <property type="molecule type" value="Genomic_DNA"/>
</dbReference>
<dbReference type="eggNOG" id="COG0030">
    <property type="taxonomic scope" value="Bacteria"/>
</dbReference>
<dbReference type="SUPFAM" id="SSF53335">
    <property type="entry name" value="S-adenosyl-L-methionine-dependent methyltransferases"/>
    <property type="match status" value="1"/>
</dbReference>